<name>A0A9D2AYF1_9SPHI</name>
<dbReference type="GO" id="GO:0043456">
    <property type="term" value="P:regulation of pentose-phosphate shunt"/>
    <property type="evidence" value="ECO:0007669"/>
    <property type="project" value="TreeGrafter"/>
</dbReference>
<feature type="binding site" evidence="3">
    <location>
        <position position="60"/>
    </location>
    <ligand>
        <name>substrate</name>
    </ligand>
</feature>
<sequence>MKKTFYFIRHGRTDFNQKGIVQGRGINSSINEEGKRQAERFFDHYKDIAFDKIYVSGLKRTYQTVEPFVKNKNIPFERVKDLDEISWGEYEGLELNDKILADFDHYLGSWRKGELDLGPEGGESPNELYKRVKKGLDFIVENSSGTNFLVCTHGRTLRSIMCHVTGSPLSQMDEFPHENTCLYIAEHDGTGFSLKKHFCTQHISNE</sequence>
<dbReference type="InterPro" id="IPR013078">
    <property type="entry name" value="His_Pase_superF_clade-1"/>
</dbReference>
<gene>
    <name evidence="4" type="ORF">H9853_02060</name>
</gene>
<evidence type="ECO:0000256" key="3">
    <source>
        <dbReference type="PIRSR" id="PIRSR613078-2"/>
    </source>
</evidence>
<organism evidence="4 5">
    <name type="scientific">Candidatus Sphingobacterium stercoripullorum</name>
    <dbReference type="NCBI Taxonomy" id="2838759"/>
    <lineage>
        <taxon>Bacteria</taxon>
        <taxon>Pseudomonadati</taxon>
        <taxon>Bacteroidota</taxon>
        <taxon>Sphingobacteriia</taxon>
        <taxon>Sphingobacteriales</taxon>
        <taxon>Sphingobacteriaceae</taxon>
        <taxon>Sphingobacterium</taxon>
    </lineage>
</organism>
<dbReference type="Pfam" id="PF00300">
    <property type="entry name" value="His_Phos_1"/>
    <property type="match status" value="1"/>
</dbReference>
<dbReference type="PANTHER" id="PTHR46517">
    <property type="entry name" value="FRUCTOSE-2,6-BISPHOSPHATASE TIGAR"/>
    <property type="match status" value="1"/>
</dbReference>
<dbReference type="PIRSF" id="PIRSF000709">
    <property type="entry name" value="6PFK_2-Ptase"/>
    <property type="match status" value="1"/>
</dbReference>
<reference evidence="4" key="1">
    <citation type="journal article" date="2021" name="PeerJ">
        <title>Extensive microbial diversity within the chicken gut microbiome revealed by metagenomics and culture.</title>
        <authorList>
            <person name="Gilroy R."/>
            <person name="Ravi A."/>
            <person name="Getino M."/>
            <person name="Pursley I."/>
            <person name="Horton D.L."/>
            <person name="Alikhan N.F."/>
            <person name="Baker D."/>
            <person name="Gharbi K."/>
            <person name="Hall N."/>
            <person name="Watson M."/>
            <person name="Adriaenssens E.M."/>
            <person name="Foster-Nyarko E."/>
            <person name="Jarju S."/>
            <person name="Secka A."/>
            <person name="Antonio M."/>
            <person name="Oren A."/>
            <person name="Chaudhuri R.R."/>
            <person name="La Ragione R."/>
            <person name="Hildebrand F."/>
            <person name="Pallen M.J."/>
        </authorList>
    </citation>
    <scope>NUCLEOTIDE SEQUENCE</scope>
    <source>
        <strain evidence="4">1719</strain>
    </source>
</reference>
<keyword evidence="1" id="KW-0378">Hydrolase</keyword>
<dbReference type="CDD" id="cd07067">
    <property type="entry name" value="HP_PGM_like"/>
    <property type="match status" value="1"/>
</dbReference>
<feature type="binding site" evidence="3">
    <location>
        <begin position="9"/>
        <end position="16"/>
    </location>
    <ligand>
        <name>substrate</name>
    </ligand>
</feature>
<reference evidence="4" key="2">
    <citation type="submission" date="2021-04" db="EMBL/GenBank/DDBJ databases">
        <authorList>
            <person name="Gilroy R."/>
        </authorList>
    </citation>
    <scope>NUCLEOTIDE SEQUENCE</scope>
    <source>
        <strain evidence="4">1719</strain>
    </source>
</reference>
<dbReference type="SUPFAM" id="SSF53254">
    <property type="entry name" value="Phosphoglycerate mutase-like"/>
    <property type="match status" value="1"/>
</dbReference>
<dbReference type="Proteomes" id="UP000824156">
    <property type="component" value="Unassembled WGS sequence"/>
</dbReference>
<dbReference type="EMBL" id="DXEZ01000058">
    <property type="protein sequence ID" value="HIX53784.1"/>
    <property type="molecule type" value="Genomic_DNA"/>
</dbReference>
<evidence type="ECO:0000313" key="4">
    <source>
        <dbReference type="EMBL" id="HIX53784.1"/>
    </source>
</evidence>
<evidence type="ECO:0000256" key="1">
    <source>
        <dbReference type="ARBA" id="ARBA00022801"/>
    </source>
</evidence>
<dbReference type="PANTHER" id="PTHR46517:SF1">
    <property type="entry name" value="FRUCTOSE-2,6-BISPHOSPHATASE TIGAR"/>
    <property type="match status" value="1"/>
</dbReference>
<accession>A0A9D2AYF1</accession>
<dbReference type="InterPro" id="IPR051695">
    <property type="entry name" value="Phosphoglycerate_Mutase"/>
</dbReference>
<feature type="active site" description="Tele-phosphohistidine intermediate" evidence="2">
    <location>
        <position position="10"/>
    </location>
</feature>
<evidence type="ECO:0000256" key="2">
    <source>
        <dbReference type="PIRSR" id="PIRSR613078-1"/>
    </source>
</evidence>
<protein>
    <submittedName>
        <fullName evidence="4">Histidine phosphatase family protein</fullName>
    </submittedName>
</protein>
<dbReference type="Gene3D" id="3.40.50.1240">
    <property type="entry name" value="Phosphoglycerate mutase-like"/>
    <property type="match status" value="1"/>
</dbReference>
<dbReference type="GO" id="GO:0005829">
    <property type="term" value="C:cytosol"/>
    <property type="evidence" value="ECO:0007669"/>
    <property type="project" value="TreeGrafter"/>
</dbReference>
<evidence type="ECO:0000313" key="5">
    <source>
        <dbReference type="Proteomes" id="UP000824156"/>
    </source>
</evidence>
<dbReference type="SMART" id="SM00855">
    <property type="entry name" value="PGAM"/>
    <property type="match status" value="1"/>
</dbReference>
<comment type="caution">
    <text evidence="4">The sequence shown here is derived from an EMBL/GenBank/DDBJ whole genome shotgun (WGS) entry which is preliminary data.</text>
</comment>
<feature type="active site" description="Proton donor/acceptor" evidence="2">
    <location>
        <position position="84"/>
    </location>
</feature>
<dbReference type="GO" id="GO:0004331">
    <property type="term" value="F:fructose-2,6-bisphosphate 2-phosphatase activity"/>
    <property type="evidence" value="ECO:0007669"/>
    <property type="project" value="TreeGrafter"/>
</dbReference>
<dbReference type="InterPro" id="IPR029033">
    <property type="entry name" value="His_PPase_superfam"/>
</dbReference>
<dbReference type="GO" id="GO:0045820">
    <property type="term" value="P:negative regulation of glycolytic process"/>
    <property type="evidence" value="ECO:0007669"/>
    <property type="project" value="TreeGrafter"/>
</dbReference>
<dbReference type="AlphaFoldDB" id="A0A9D2AYF1"/>
<proteinExistence type="predicted"/>